<dbReference type="EMBL" id="MHTV01000016">
    <property type="protein sequence ID" value="OHA67140.1"/>
    <property type="molecule type" value="Genomic_DNA"/>
</dbReference>
<protein>
    <recommendedName>
        <fullName evidence="3">DUF3467 domain-containing protein</fullName>
    </recommendedName>
</protein>
<proteinExistence type="predicted"/>
<accession>A0A1G2R2S2</accession>
<sequence length="93" mass="10710">MAEQQPQQIQIKATDEDLKGKYANMMQVTHTQEEFILDFFLVVPPQGALTSRVVMSPRHLKRMVQALQENVQKYEDKFGKIEKSEALEAKVGF</sequence>
<name>A0A1G2R2S2_9BACT</name>
<gene>
    <name evidence="1" type="ORF">A3C04_02545</name>
</gene>
<reference evidence="1 2" key="1">
    <citation type="journal article" date="2016" name="Nat. Commun.">
        <title>Thousands of microbial genomes shed light on interconnected biogeochemical processes in an aquifer system.</title>
        <authorList>
            <person name="Anantharaman K."/>
            <person name="Brown C.T."/>
            <person name="Hug L.A."/>
            <person name="Sharon I."/>
            <person name="Castelle C.J."/>
            <person name="Probst A.J."/>
            <person name="Thomas B.C."/>
            <person name="Singh A."/>
            <person name="Wilkins M.J."/>
            <person name="Karaoz U."/>
            <person name="Brodie E.L."/>
            <person name="Williams K.H."/>
            <person name="Hubbard S.S."/>
            <person name="Banfield J.F."/>
        </authorList>
    </citation>
    <scope>NUCLEOTIDE SEQUENCE [LARGE SCALE GENOMIC DNA]</scope>
</reference>
<evidence type="ECO:0000313" key="2">
    <source>
        <dbReference type="Proteomes" id="UP000178092"/>
    </source>
</evidence>
<evidence type="ECO:0008006" key="3">
    <source>
        <dbReference type="Google" id="ProtNLM"/>
    </source>
</evidence>
<dbReference type="Proteomes" id="UP000178092">
    <property type="component" value="Unassembled WGS sequence"/>
</dbReference>
<dbReference type="InterPro" id="IPR021857">
    <property type="entry name" value="DUF3467"/>
</dbReference>
<dbReference type="Pfam" id="PF11950">
    <property type="entry name" value="DUF3467"/>
    <property type="match status" value="1"/>
</dbReference>
<dbReference type="AlphaFoldDB" id="A0A1G2R2S2"/>
<organism evidence="1 2">
    <name type="scientific">Candidatus Wildermuthbacteria bacterium RIFCSPHIGHO2_02_FULL_45_25</name>
    <dbReference type="NCBI Taxonomy" id="1802450"/>
    <lineage>
        <taxon>Bacteria</taxon>
        <taxon>Candidatus Wildermuthiibacteriota</taxon>
    </lineage>
</organism>
<evidence type="ECO:0000313" key="1">
    <source>
        <dbReference type="EMBL" id="OHA67140.1"/>
    </source>
</evidence>
<comment type="caution">
    <text evidence="1">The sequence shown here is derived from an EMBL/GenBank/DDBJ whole genome shotgun (WGS) entry which is preliminary data.</text>
</comment>